<dbReference type="Gene3D" id="3.40.50.150">
    <property type="entry name" value="Vaccinia Virus protein VP39"/>
    <property type="match status" value="1"/>
</dbReference>
<proteinExistence type="predicted"/>
<keyword evidence="3" id="KW-1185">Reference proteome</keyword>
<sequence length="266" mass="30089">MKQEIVSRTNQIGWNQSAYQAWTNRHGTPKEYAKKLLENPINSVEHYLEFIGEVKGKKVANLLGSKGNKAVSFALLGAEVTVVDISEDNKRYAMELANEAKVNIKYIVSDILEVPEDEVLTDFDVVLLELGVLHYFVDLVPLFKVVYDSLKSGGQFILRDYHPFVSKLVNVEEGEMIANGDYFNKKVMEEDVAYSFLLSEEERANLKKVTLRRWTLGEIVTAISKAGFRINYLEEEAGVRWAFPTGFPEGIEDKVPGLYTLIATKV</sequence>
<gene>
    <name evidence="2" type="ORF">FG383_12975</name>
</gene>
<dbReference type="GO" id="GO:0032259">
    <property type="term" value="P:methylation"/>
    <property type="evidence" value="ECO:0007669"/>
    <property type="project" value="UniProtKB-KW"/>
</dbReference>
<accession>A0A544T5R8</accession>
<dbReference type="RefSeq" id="WP_142607819.1">
    <property type="nucleotide sequence ID" value="NZ_VDGG01000026.1"/>
</dbReference>
<dbReference type="InterPro" id="IPR029063">
    <property type="entry name" value="SAM-dependent_MTases_sf"/>
</dbReference>
<dbReference type="Pfam" id="PF08241">
    <property type="entry name" value="Methyltransf_11"/>
    <property type="match status" value="1"/>
</dbReference>
<dbReference type="AlphaFoldDB" id="A0A544T5R8"/>
<dbReference type="Proteomes" id="UP000318937">
    <property type="component" value="Unassembled WGS sequence"/>
</dbReference>
<keyword evidence="2" id="KW-0489">Methyltransferase</keyword>
<dbReference type="CDD" id="cd02440">
    <property type="entry name" value="AdoMet_MTases"/>
    <property type="match status" value="1"/>
</dbReference>
<organism evidence="2 3">
    <name type="scientific">Psychrobacillus soli</name>
    <dbReference type="NCBI Taxonomy" id="1543965"/>
    <lineage>
        <taxon>Bacteria</taxon>
        <taxon>Bacillati</taxon>
        <taxon>Bacillota</taxon>
        <taxon>Bacilli</taxon>
        <taxon>Bacillales</taxon>
        <taxon>Bacillaceae</taxon>
        <taxon>Psychrobacillus</taxon>
    </lineage>
</organism>
<reference evidence="2 3" key="1">
    <citation type="submission" date="2019-05" db="EMBL/GenBank/DDBJ databases">
        <title>Psychrobacillus vulpis sp. nov., a new species isolated from feces of a red fox that inhabits in The Tablas de Daimiel Natural Park, Albacete, Spain.</title>
        <authorList>
            <person name="Rodriguez M."/>
            <person name="Reina J.C."/>
            <person name="Bejar V."/>
            <person name="Llamas I."/>
        </authorList>
    </citation>
    <scope>NUCLEOTIDE SEQUENCE [LARGE SCALE GENOMIC DNA]</scope>
    <source>
        <strain evidence="2 3">NHI-2</strain>
    </source>
</reference>
<evidence type="ECO:0000313" key="2">
    <source>
        <dbReference type="EMBL" id="TQR12785.1"/>
    </source>
</evidence>
<dbReference type="EMBL" id="VDGG01000026">
    <property type="protein sequence ID" value="TQR12785.1"/>
    <property type="molecule type" value="Genomic_DNA"/>
</dbReference>
<evidence type="ECO:0000259" key="1">
    <source>
        <dbReference type="Pfam" id="PF08241"/>
    </source>
</evidence>
<protein>
    <submittedName>
        <fullName evidence="2">Methyltransferase domain-containing protein</fullName>
    </submittedName>
</protein>
<feature type="domain" description="Methyltransferase type 11" evidence="1">
    <location>
        <begin position="66"/>
        <end position="158"/>
    </location>
</feature>
<evidence type="ECO:0000313" key="3">
    <source>
        <dbReference type="Proteomes" id="UP000318937"/>
    </source>
</evidence>
<dbReference type="PANTHER" id="PTHR43861">
    <property type="entry name" value="TRANS-ACONITATE 2-METHYLTRANSFERASE-RELATED"/>
    <property type="match status" value="1"/>
</dbReference>
<dbReference type="OrthoDB" id="8385759at2"/>
<dbReference type="GO" id="GO:0008757">
    <property type="term" value="F:S-adenosylmethionine-dependent methyltransferase activity"/>
    <property type="evidence" value="ECO:0007669"/>
    <property type="project" value="InterPro"/>
</dbReference>
<dbReference type="InterPro" id="IPR013216">
    <property type="entry name" value="Methyltransf_11"/>
</dbReference>
<dbReference type="SUPFAM" id="SSF53335">
    <property type="entry name" value="S-adenosyl-L-methionine-dependent methyltransferases"/>
    <property type="match status" value="1"/>
</dbReference>
<name>A0A544T5R8_9BACI</name>
<keyword evidence="2" id="KW-0808">Transferase</keyword>
<comment type="caution">
    <text evidence="2">The sequence shown here is derived from an EMBL/GenBank/DDBJ whole genome shotgun (WGS) entry which is preliminary data.</text>
</comment>